<evidence type="ECO:0000313" key="2">
    <source>
        <dbReference type="EMBL" id="CAG8797756.1"/>
    </source>
</evidence>
<feature type="non-terminal residue" evidence="2">
    <location>
        <position position="1"/>
    </location>
</feature>
<evidence type="ECO:0000313" key="3">
    <source>
        <dbReference type="Proteomes" id="UP000789405"/>
    </source>
</evidence>
<protein>
    <submittedName>
        <fullName evidence="2">15614_t:CDS:1</fullName>
    </submittedName>
</protein>
<gene>
    <name evidence="2" type="ORF">DERYTH_LOCUS22739</name>
</gene>
<keyword evidence="3" id="KW-1185">Reference proteome</keyword>
<feature type="region of interest" description="Disordered" evidence="1">
    <location>
        <begin position="36"/>
        <end position="57"/>
    </location>
</feature>
<reference evidence="2" key="1">
    <citation type="submission" date="2021-06" db="EMBL/GenBank/DDBJ databases">
        <authorList>
            <person name="Kallberg Y."/>
            <person name="Tangrot J."/>
            <person name="Rosling A."/>
        </authorList>
    </citation>
    <scope>NUCLEOTIDE SEQUENCE</scope>
    <source>
        <strain evidence="2">MA453B</strain>
    </source>
</reference>
<dbReference type="Proteomes" id="UP000789405">
    <property type="component" value="Unassembled WGS sequence"/>
</dbReference>
<dbReference type="AlphaFoldDB" id="A0A9N9JV89"/>
<dbReference type="EMBL" id="CAJVPY010032417">
    <property type="protein sequence ID" value="CAG8797756.1"/>
    <property type="molecule type" value="Genomic_DNA"/>
</dbReference>
<accession>A0A9N9JV89</accession>
<organism evidence="2 3">
    <name type="scientific">Dentiscutata erythropus</name>
    <dbReference type="NCBI Taxonomy" id="1348616"/>
    <lineage>
        <taxon>Eukaryota</taxon>
        <taxon>Fungi</taxon>
        <taxon>Fungi incertae sedis</taxon>
        <taxon>Mucoromycota</taxon>
        <taxon>Glomeromycotina</taxon>
        <taxon>Glomeromycetes</taxon>
        <taxon>Diversisporales</taxon>
        <taxon>Gigasporaceae</taxon>
        <taxon>Dentiscutata</taxon>
    </lineage>
</organism>
<sequence>CPINIRYLNFDLCSEPAIVKRTKTNLPEIKKNVYANEPTYNSGRNNHIQKGESSKEEIDWTKDFEEEIMRKANFDKKRKTKYSN</sequence>
<evidence type="ECO:0000256" key="1">
    <source>
        <dbReference type="SAM" id="MobiDB-lite"/>
    </source>
</evidence>
<comment type="caution">
    <text evidence="2">The sequence shown here is derived from an EMBL/GenBank/DDBJ whole genome shotgun (WGS) entry which is preliminary data.</text>
</comment>
<feature type="compositionally biased region" description="Polar residues" evidence="1">
    <location>
        <begin position="38"/>
        <end position="48"/>
    </location>
</feature>
<proteinExistence type="predicted"/>
<name>A0A9N9JV89_9GLOM</name>